<keyword evidence="3" id="KW-1185">Reference proteome</keyword>
<dbReference type="PANTHER" id="PTHR38731">
    <property type="entry name" value="LIPL45-RELATED LIPOPROTEIN-RELATED"/>
    <property type="match status" value="1"/>
</dbReference>
<accession>A0A1E2UL90</accession>
<dbReference type="Proteomes" id="UP000094849">
    <property type="component" value="Unassembled WGS sequence"/>
</dbReference>
<protein>
    <recommendedName>
        <fullName evidence="1">FecR protein domain-containing protein</fullName>
    </recommendedName>
</protein>
<dbReference type="RefSeq" id="WP_069024042.1">
    <property type="nucleotide sequence ID" value="NZ_LVJZ01000003.1"/>
</dbReference>
<evidence type="ECO:0000313" key="2">
    <source>
        <dbReference type="EMBL" id="ODB95518.1"/>
    </source>
</evidence>
<comment type="caution">
    <text evidence="2">The sequence shown here is derived from an EMBL/GenBank/DDBJ whole genome shotgun (WGS) entry which is preliminary data.</text>
</comment>
<dbReference type="Pfam" id="PF04773">
    <property type="entry name" value="FecR"/>
    <property type="match status" value="1"/>
</dbReference>
<reference evidence="2 3" key="1">
    <citation type="submission" date="2016-03" db="EMBL/GenBank/DDBJ databases">
        <title>Chemosynthetic sulphur-oxidizing symbionts of marine invertebrate animals are capable of nitrogen fixation.</title>
        <authorList>
            <person name="Petersen J.M."/>
            <person name="Kemper A."/>
            <person name="Gruber-Vodicka H."/>
            <person name="Cardini U."/>
            <person name="Geest Mvander."/>
            <person name="Kleiner M."/>
            <person name="Bulgheresi S."/>
            <person name="Fussmann M."/>
            <person name="Herbold C."/>
            <person name="Seah B.K.B."/>
            <person name="Antony C.Paul."/>
            <person name="Liu D."/>
            <person name="Belitz A."/>
            <person name="Weber M."/>
        </authorList>
    </citation>
    <scope>NUCLEOTIDE SEQUENCE [LARGE SCALE GENOMIC DNA]</scope>
    <source>
        <strain evidence="2">G_D</strain>
    </source>
</reference>
<dbReference type="Gene3D" id="2.60.120.1440">
    <property type="match status" value="1"/>
</dbReference>
<name>A0A1E2UL90_9GAMM</name>
<organism evidence="2 3">
    <name type="scientific">Candidatus Thiodiazotropha endoloripes</name>
    <dbReference type="NCBI Taxonomy" id="1818881"/>
    <lineage>
        <taxon>Bacteria</taxon>
        <taxon>Pseudomonadati</taxon>
        <taxon>Pseudomonadota</taxon>
        <taxon>Gammaproteobacteria</taxon>
        <taxon>Chromatiales</taxon>
        <taxon>Sedimenticolaceae</taxon>
        <taxon>Candidatus Thiodiazotropha</taxon>
    </lineage>
</organism>
<proteinExistence type="predicted"/>
<dbReference type="InterPro" id="IPR006860">
    <property type="entry name" value="FecR"/>
</dbReference>
<sequence length="466" mass="52195">MVVGLVIRKKAVPNLIGMVLPFDMFFISRASILLLLLLSTLSTTVWSEDWIYKLHEGENLTLVKERFLKPEFTAWQLQVYNSIEKDREIPVGTEIRVPIDWMRDQLAGVEVSYVYGGVFILRRGDEAENEALKGDILKAGDRIKTAERSAASLRFADQSVLLVGESSEVVFDALSSYQGIGMLDTRIRLQRGRVENRITPFSRPESRYEIHTPAAVTVVRGTDFRVSSDLADDVTRSEVTEGEVRVTAQGRSVFVTQGEGTRVVSGEAPAELRRLLPAPDMTELDLTRVDGGLLLEWPGLSDAVSYRYQLKDRDQVLVAIGISQAPYVELPLQPAGEYHLLLRGIDELGLEGMEGETLFHLHLQKVVEIKPSSAPVATTQLMPPKFSPHGIWFQWSAVADAWGYRFLFARDPGLSDLLFERLSFDTGFEMGYPGPGRYFVAVEALAENDAEKKWLSNSYVIDIPVR</sequence>
<gene>
    <name evidence="2" type="ORF">A3196_01375</name>
</gene>
<evidence type="ECO:0000313" key="3">
    <source>
        <dbReference type="Proteomes" id="UP000094849"/>
    </source>
</evidence>
<dbReference type="AlphaFoldDB" id="A0A1E2UL90"/>
<evidence type="ECO:0000259" key="1">
    <source>
        <dbReference type="Pfam" id="PF04773"/>
    </source>
</evidence>
<dbReference type="STRING" id="1818881.A3196_01375"/>
<dbReference type="EMBL" id="LVJZ01000003">
    <property type="protein sequence ID" value="ODB95518.1"/>
    <property type="molecule type" value="Genomic_DNA"/>
</dbReference>
<feature type="domain" description="FecR protein" evidence="1">
    <location>
        <begin position="141"/>
        <end position="245"/>
    </location>
</feature>
<dbReference type="PANTHER" id="PTHR38731:SF1">
    <property type="entry name" value="FECR PROTEIN DOMAIN-CONTAINING PROTEIN"/>
    <property type="match status" value="1"/>
</dbReference>